<keyword evidence="7" id="KW-1185">Reference proteome</keyword>
<gene>
    <name evidence="6" type="ORF">IWW39_003248</name>
</gene>
<evidence type="ECO:0000313" key="6">
    <source>
        <dbReference type="EMBL" id="KAJ2686978.1"/>
    </source>
</evidence>
<evidence type="ECO:0000256" key="2">
    <source>
        <dbReference type="ARBA" id="ARBA00006405"/>
    </source>
</evidence>
<evidence type="ECO:0000313" key="7">
    <source>
        <dbReference type="Proteomes" id="UP001151516"/>
    </source>
</evidence>
<dbReference type="PANTHER" id="PTHR13266">
    <property type="entry name" value="PROTEASOME INHIBITOR"/>
    <property type="match status" value="1"/>
</dbReference>
<organism evidence="6 7">
    <name type="scientific">Coemansia spiralis</name>
    <dbReference type="NCBI Taxonomy" id="417178"/>
    <lineage>
        <taxon>Eukaryota</taxon>
        <taxon>Fungi</taxon>
        <taxon>Fungi incertae sedis</taxon>
        <taxon>Zoopagomycota</taxon>
        <taxon>Kickxellomycotina</taxon>
        <taxon>Kickxellomycetes</taxon>
        <taxon>Kickxellales</taxon>
        <taxon>Kickxellaceae</taxon>
        <taxon>Coemansia</taxon>
    </lineage>
</organism>
<feature type="compositionally biased region" description="Low complexity" evidence="4">
    <location>
        <begin position="287"/>
        <end position="296"/>
    </location>
</feature>
<feature type="domain" description="PI31 proteasome regulator C-terminal" evidence="5">
    <location>
        <begin position="213"/>
        <end position="282"/>
    </location>
</feature>
<comment type="similarity">
    <text evidence="2">Belongs to the proteasome inhibitor PI31 family.</text>
</comment>
<feature type="region of interest" description="Disordered" evidence="4">
    <location>
        <begin position="175"/>
        <end position="235"/>
    </location>
</feature>
<dbReference type="GO" id="GO:0070628">
    <property type="term" value="F:proteasome binding"/>
    <property type="evidence" value="ECO:0007669"/>
    <property type="project" value="InterPro"/>
</dbReference>
<protein>
    <recommendedName>
        <fullName evidence="5">PI31 proteasome regulator C-terminal domain-containing protein</fullName>
    </recommendedName>
</protein>
<dbReference type="AlphaFoldDB" id="A0A9W8GHX5"/>
<evidence type="ECO:0000256" key="4">
    <source>
        <dbReference type="SAM" id="MobiDB-lite"/>
    </source>
</evidence>
<dbReference type="GO" id="GO:0004866">
    <property type="term" value="F:endopeptidase inhibitor activity"/>
    <property type="evidence" value="ECO:0007669"/>
    <property type="project" value="InterPro"/>
</dbReference>
<dbReference type="PANTHER" id="PTHR13266:SF1">
    <property type="entry name" value="PROTEASOME INHIBITOR PI31 SUBUNIT"/>
    <property type="match status" value="1"/>
</dbReference>
<dbReference type="EMBL" id="JANBTX010000087">
    <property type="protein sequence ID" value="KAJ2686978.1"/>
    <property type="molecule type" value="Genomic_DNA"/>
</dbReference>
<feature type="compositionally biased region" description="Gly residues" evidence="4">
    <location>
        <begin position="225"/>
        <end position="235"/>
    </location>
</feature>
<reference evidence="6" key="1">
    <citation type="submission" date="2022-07" db="EMBL/GenBank/DDBJ databases">
        <title>Phylogenomic reconstructions and comparative analyses of Kickxellomycotina fungi.</title>
        <authorList>
            <person name="Reynolds N.K."/>
            <person name="Stajich J.E."/>
            <person name="Barry K."/>
            <person name="Grigoriev I.V."/>
            <person name="Crous P."/>
            <person name="Smith M.E."/>
        </authorList>
    </citation>
    <scope>NUCLEOTIDE SEQUENCE</scope>
    <source>
        <strain evidence="6">CBS 109367</strain>
    </source>
</reference>
<evidence type="ECO:0000256" key="1">
    <source>
        <dbReference type="ARBA" id="ARBA00004496"/>
    </source>
</evidence>
<dbReference type="OrthoDB" id="68090at2759"/>
<dbReference type="GO" id="GO:0005737">
    <property type="term" value="C:cytoplasm"/>
    <property type="evidence" value="ECO:0007669"/>
    <property type="project" value="UniProtKB-SubCell"/>
</dbReference>
<dbReference type="InterPro" id="IPR045128">
    <property type="entry name" value="PI31-like"/>
</dbReference>
<keyword evidence="3" id="KW-0963">Cytoplasm</keyword>
<name>A0A9W8GHX5_9FUNG</name>
<dbReference type="GO" id="GO:0043161">
    <property type="term" value="P:proteasome-mediated ubiquitin-dependent protein catabolic process"/>
    <property type="evidence" value="ECO:0007669"/>
    <property type="project" value="InterPro"/>
</dbReference>
<dbReference type="Pfam" id="PF08577">
    <property type="entry name" value="PI31_Prot_C"/>
    <property type="match status" value="1"/>
</dbReference>
<sequence length="330" mass="34381">MSTPSSDDIPTALRSLLGDAPVLSSEDMVVALSQAILLSSGFEFIDHRRAWNSPGLPQSHCAATFTNTAQPGAITEVKWVALGPNVMMLAVGLDGQHPERTGARTIQMVTHHFVLPEAQFPFSVVDAESLVADLGRVVKDKAIEKMTAAIRSQLMPDVRGGDIAASREELAAATRLQHANPNPSSSEEGEEGRPHLQGSGYSTHGTPVNPANVGRDDLNPLGHPFGSGIGEGGGMVVGPGHPMFRQGGHGGDDVGRPGIFGGPQTLPPGAVPSGARFDPIGPFGQMPGPARPLGRQGPPPRGSGGPGRLFSGEPDPDAGEPPNSDWNYYM</sequence>
<accession>A0A9W8GHX5</accession>
<dbReference type="InterPro" id="IPR013886">
    <property type="entry name" value="PI31_Prot_C"/>
</dbReference>
<comment type="subcellular location">
    <subcellularLocation>
        <location evidence="1">Cytoplasm</location>
    </subcellularLocation>
</comment>
<comment type="caution">
    <text evidence="6">The sequence shown here is derived from an EMBL/GenBank/DDBJ whole genome shotgun (WGS) entry which is preliminary data.</text>
</comment>
<dbReference type="Proteomes" id="UP001151516">
    <property type="component" value="Unassembled WGS sequence"/>
</dbReference>
<feature type="region of interest" description="Disordered" evidence="4">
    <location>
        <begin position="270"/>
        <end position="330"/>
    </location>
</feature>
<proteinExistence type="inferred from homology"/>
<evidence type="ECO:0000256" key="3">
    <source>
        <dbReference type="ARBA" id="ARBA00022490"/>
    </source>
</evidence>
<evidence type="ECO:0000259" key="5">
    <source>
        <dbReference type="Pfam" id="PF08577"/>
    </source>
</evidence>